<dbReference type="PANTHER" id="PTHR10353">
    <property type="entry name" value="GLYCOSYL HYDROLASE"/>
    <property type="match status" value="1"/>
</dbReference>
<dbReference type="EMBL" id="GL348718">
    <property type="protein sequence ID" value="EFH50465.1"/>
    <property type="molecule type" value="Genomic_DNA"/>
</dbReference>
<evidence type="ECO:0000256" key="2">
    <source>
        <dbReference type="RuleBase" id="RU003690"/>
    </source>
</evidence>
<dbReference type="PANTHER" id="PTHR10353:SF318">
    <property type="entry name" value="BETA-GLUCOSIDASE 31-RELATED"/>
    <property type="match status" value="1"/>
</dbReference>
<name>D7M361_ARALL</name>
<evidence type="ECO:0000313" key="4">
    <source>
        <dbReference type="Proteomes" id="UP000008694"/>
    </source>
</evidence>
<gene>
    <name evidence="3" type="ORF">ARALYDRAFT_910496</name>
</gene>
<reference evidence="4" key="1">
    <citation type="journal article" date="2011" name="Nat. Genet.">
        <title>The Arabidopsis lyrata genome sequence and the basis of rapid genome size change.</title>
        <authorList>
            <person name="Hu T.T."/>
            <person name="Pattyn P."/>
            <person name="Bakker E.G."/>
            <person name="Cao J."/>
            <person name="Cheng J.-F."/>
            <person name="Clark R.M."/>
            <person name="Fahlgren N."/>
            <person name="Fawcett J.A."/>
            <person name="Grimwood J."/>
            <person name="Gundlach H."/>
            <person name="Haberer G."/>
            <person name="Hollister J.D."/>
            <person name="Ossowski S."/>
            <person name="Ottilar R.P."/>
            <person name="Salamov A.A."/>
            <person name="Schneeberger K."/>
            <person name="Spannagl M."/>
            <person name="Wang X."/>
            <person name="Yang L."/>
            <person name="Nasrallah M.E."/>
            <person name="Bergelson J."/>
            <person name="Carrington J.C."/>
            <person name="Gaut B.S."/>
            <person name="Schmutz J."/>
            <person name="Mayer K.F.X."/>
            <person name="Van de Peer Y."/>
            <person name="Grigoriev I.V."/>
            <person name="Nordborg M."/>
            <person name="Weigel D."/>
            <person name="Guo Y.-L."/>
        </authorList>
    </citation>
    <scope>NUCLEOTIDE SEQUENCE [LARGE SCALE GENOMIC DNA]</scope>
    <source>
        <strain evidence="4">cv. MN47</strain>
    </source>
</reference>
<dbReference type="GO" id="GO:0019762">
    <property type="term" value="P:glucosinolate catabolic process"/>
    <property type="evidence" value="ECO:0007669"/>
    <property type="project" value="TreeGrafter"/>
</dbReference>
<dbReference type="STRING" id="81972.D7M361"/>
<evidence type="ECO:0000256" key="1">
    <source>
        <dbReference type="ARBA" id="ARBA00010838"/>
    </source>
</evidence>
<proteinExistence type="inferred from homology"/>
<dbReference type="eggNOG" id="KOG0626">
    <property type="taxonomic scope" value="Eukaryota"/>
</dbReference>
<dbReference type="GO" id="GO:0008422">
    <property type="term" value="F:beta-glucosidase activity"/>
    <property type="evidence" value="ECO:0007669"/>
    <property type="project" value="TreeGrafter"/>
</dbReference>
<keyword evidence="4" id="KW-1185">Reference proteome</keyword>
<comment type="similarity">
    <text evidence="1 2">Belongs to the glycosyl hydrolase 1 family.</text>
</comment>
<dbReference type="Gramene" id="scaffold_602553.1">
    <property type="protein sequence ID" value="scaffold_602553.1"/>
    <property type="gene ID" value="scaffold_602553.1"/>
</dbReference>
<protein>
    <submittedName>
        <fullName evidence="3">Uncharacterized protein</fullName>
    </submittedName>
</protein>
<organism evidence="4">
    <name type="scientific">Arabidopsis lyrata subsp. lyrata</name>
    <name type="common">Lyre-leaved rock-cress</name>
    <dbReference type="NCBI Taxonomy" id="81972"/>
    <lineage>
        <taxon>Eukaryota</taxon>
        <taxon>Viridiplantae</taxon>
        <taxon>Streptophyta</taxon>
        <taxon>Embryophyta</taxon>
        <taxon>Tracheophyta</taxon>
        <taxon>Spermatophyta</taxon>
        <taxon>Magnoliopsida</taxon>
        <taxon>eudicotyledons</taxon>
        <taxon>Gunneridae</taxon>
        <taxon>Pentapetalae</taxon>
        <taxon>rosids</taxon>
        <taxon>malvids</taxon>
        <taxon>Brassicales</taxon>
        <taxon>Brassicaceae</taxon>
        <taxon>Camelineae</taxon>
        <taxon>Arabidopsis</taxon>
    </lineage>
</organism>
<dbReference type="Gene3D" id="3.20.20.80">
    <property type="entry name" value="Glycosidases"/>
    <property type="match status" value="1"/>
</dbReference>
<dbReference type="InterPro" id="IPR001360">
    <property type="entry name" value="Glyco_hydro_1"/>
</dbReference>
<dbReference type="GO" id="GO:0009651">
    <property type="term" value="P:response to salt stress"/>
    <property type="evidence" value="ECO:0007669"/>
    <property type="project" value="TreeGrafter"/>
</dbReference>
<dbReference type="Pfam" id="PF00232">
    <property type="entry name" value="Glyco_hydro_1"/>
    <property type="match status" value="1"/>
</dbReference>
<dbReference type="HOGENOM" id="CLU_2064700_0_0_1"/>
<dbReference type="AlphaFoldDB" id="D7M361"/>
<dbReference type="InterPro" id="IPR017853">
    <property type="entry name" value="GH"/>
</dbReference>
<accession>D7M361</accession>
<dbReference type="SUPFAM" id="SSF51445">
    <property type="entry name" value="(Trans)glycosidases"/>
    <property type="match status" value="1"/>
</dbReference>
<evidence type="ECO:0000313" key="3">
    <source>
        <dbReference type="EMBL" id="EFH50465.1"/>
    </source>
</evidence>
<sequence length="119" mass="14220">MARIVAHDLHVDLFRPRFTTDQHLQYRLTNRSGDHISSESDGTKILWSYTEGLRKLLNYIKTKYNNPTIYITETGFDDYEDGTVTREEIIEDTKRIEYHQKHLRQLQKAIMKENFTINE</sequence>
<dbReference type="GO" id="GO:0005975">
    <property type="term" value="P:carbohydrate metabolic process"/>
    <property type="evidence" value="ECO:0007669"/>
    <property type="project" value="InterPro"/>
</dbReference>
<dbReference type="Proteomes" id="UP000008694">
    <property type="component" value="Unassembled WGS sequence"/>
</dbReference>